<comment type="caution">
    <text evidence="2">The sequence shown here is derived from an EMBL/GenBank/DDBJ whole genome shotgun (WGS) entry which is preliminary data.</text>
</comment>
<dbReference type="EMBL" id="JAUHHV010000006">
    <property type="protein sequence ID" value="KAK1420794.1"/>
    <property type="molecule type" value="Genomic_DNA"/>
</dbReference>
<dbReference type="PANTHER" id="PTHR33116:SF78">
    <property type="entry name" value="OS12G0587133 PROTEIN"/>
    <property type="match status" value="1"/>
</dbReference>
<evidence type="ECO:0000259" key="1">
    <source>
        <dbReference type="Pfam" id="PF13966"/>
    </source>
</evidence>
<evidence type="ECO:0000313" key="3">
    <source>
        <dbReference type="Proteomes" id="UP001229421"/>
    </source>
</evidence>
<dbReference type="Proteomes" id="UP001229421">
    <property type="component" value="Unassembled WGS sequence"/>
</dbReference>
<organism evidence="2 3">
    <name type="scientific">Tagetes erecta</name>
    <name type="common">African marigold</name>
    <dbReference type="NCBI Taxonomy" id="13708"/>
    <lineage>
        <taxon>Eukaryota</taxon>
        <taxon>Viridiplantae</taxon>
        <taxon>Streptophyta</taxon>
        <taxon>Embryophyta</taxon>
        <taxon>Tracheophyta</taxon>
        <taxon>Spermatophyta</taxon>
        <taxon>Magnoliopsida</taxon>
        <taxon>eudicotyledons</taxon>
        <taxon>Gunneridae</taxon>
        <taxon>Pentapetalae</taxon>
        <taxon>asterids</taxon>
        <taxon>campanulids</taxon>
        <taxon>Asterales</taxon>
        <taxon>Asteraceae</taxon>
        <taxon>Asteroideae</taxon>
        <taxon>Heliantheae alliance</taxon>
        <taxon>Tageteae</taxon>
        <taxon>Tagetes</taxon>
    </lineage>
</organism>
<dbReference type="PANTHER" id="PTHR33116">
    <property type="entry name" value="REVERSE TRANSCRIPTASE ZINC-BINDING DOMAIN-CONTAINING PROTEIN-RELATED-RELATED"/>
    <property type="match status" value="1"/>
</dbReference>
<feature type="domain" description="Reverse transcriptase zinc-binding" evidence="1">
    <location>
        <begin position="235"/>
        <end position="304"/>
    </location>
</feature>
<sequence>MATSFWGNNALQFDFVASVGRSGGLLNMWDPNIFSMQSSYKSRHLLLSSGTLIGSNTTLHILNIYAPQELPAKRDLWDEANEEFVFLGPPERRFLEKLKHFKEVIKEWFKATKLKEDEMELTLQQDLEHLDNSLETRSLTEEEEWILLEAKKNLLELEDYKRKDLCSRGTICHWNWRWKRRDLDSVEAHQLQQCINQLNQVQITSGKDQWLWTKDVSGIFTVSSMKTILLGTPLQNNFILQWNSWVPIKVNIFGWRAEKDRITTSTALITRGIHLESHECKLCEGYEETAEHLLVSCFVAHMVWQFVSAWCHISPLFFFSVRDLLKAHKYINVSRLKKKAIQAIILTACWKIWKTRNEKVFEGKPVNITNLFHDIKSLSFLWAKNRYSCNSISWSDWCDMSL</sequence>
<accession>A0AAD8KD79</accession>
<keyword evidence="3" id="KW-1185">Reference proteome</keyword>
<evidence type="ECO:0000313" key="2">
    <source>
        <dbReference type="EMBL" id="KAK1420794.1"/>
    </source>
</evidence>
<reference evidence="2" key="1">
    <citation type="journal article" date="2023" name="bioRxiv">
        <title>Improved chromosome-level genome assembly for marigold (Tagetes erecta).</title>
        <authorList>
            <person name="Jiang F."/>
            <person name="Yuan L."/>
            <person name="Wang S."/>
            <person name="Wang H."/>
            <person name="Xu D."/>
            <person name="Wang A."/>
            <person name="Fan W."/>
        </authorList>
    </citation>
    <scope>NUCLEOTIDE SEQUENCE</scope>
    <source>
        <strain evidence="2">WSJ</strain>
        <tissue evidence="2">Leaf</tissue>
    </source>
</reference>
<proteinExistence type="predicted"/>
<dbReference type="AlphaFoldDB" id="A0AAD8KD79"/>
<dbReference type="InterPro" id="IPR026960">
    <property type="entry name" value="RVT-Znf"/>
</dbReference>
<gene>
    <name evidence="2" type="ORF">QVD17_22660</name>
</gene>
<protein>
    <recommendedName>
        <fullName evidence="1">Reverse transcriptase zinc-binding domain-containing protein</fullName>
    </recommendedName>
</protein>
<dbReference type="Pfam" id="PF13966">
    <property type="entry name" value="zf-RVT"/>
    <property type="match status" value="1"/>
</dbReference>
<name>A0AAD8KD79_TARER</name>